<organism evidence="7 8">
    <name type="scientific">Defluviitalea saccharophila</name>
    <dbReference type="NCBI Taxonomy" id="879970"/>
    <lineage>
        <taxon>Bacteria</taxon>
        <taxon>Bacillati</taxon>
        <taxon>Bacillota</taxon>
        <taxon>Clostridia</taxon>
        <taxon>Lachnospirales</taxon>
        <taxon>Defluviitaleaceae</taxon>
        <taxon>Defluviitalea</taxon>
    </lineage>
</organism>
<dbReference type="Proteomes" id="UP001486565">
    <property type="component" value="Chromosome"/>
</dbReference>
<dbReference type="InterPro" id="IPR016152">
    <property type="entry name" value="PTrfase/Anion_transptr"/>
</dbReference>
<evidence type="ECO:0000256" key="2">
    <source>
        <dbReference type="ARBA" id="ARBA00022553"/>
    </source>
</evidence>
<evidence type="ECO:0000256" key="3">
    <source>
        <dbReference type="ARBA" id="ARBA00022597"/>
    </source>
</evidence>
<dbReference type="CDD" id="cd00211">
    <property type="entry name" value="PTS_IIA_fru"/>
    <property type="match status" value="1"/>
</dbReference>
<evidence type="ECO:0000313" key="7">
    <source>
        <dbReference type="EMBL" id="WZL71287.1"/>
    </source>
</evidence>
<dbReference type="Gene3D" id="3.40.930.10">
    <property type="entry name" value="Mannitol-specific EII, Chain A"/>
    <property type="match status" value="1"/>
</dbReference>
<name>A0ABZ2Y7I8_9FIRM</name>
<sequence length="145" mass="16252">MLINKNLIALNLDSRTKEETIRKMAQMAADEGKVENIEEYVKTVLRREEEFSTAVGFGVAIPHGKTDAVKEPLLAFAKVNNIEWDAPDGKPVSMVFLIGVPESQAGTEHLKILANISRRLMKQEFRDSISNAKTEEDILKVLDEI</sequence>
<dbReference type="PANTHER" id="PTHR47738">
    <property type="entry name" value="PTS SYSTEM FRUCTOSE-LIKE EIIA COMPONENT-RELATED"/>
    <property type="match status" value="1"/>
</dbReference>
<evidence type="ECO:0000256" key="5">
    <source>
        <dbReference type="ARBA" id="ARBA00022683"/>
    </source>
</evidence>
<proteinExistence type="predicted"/>
<protein>
    <submittedName>
        <fullName evidence="7">Fructose PTS transporter subunit IIA</fullName>
        <ecNumber evidence="7">2.7.1.202</ecNumber>
    </submittedName>
</protein>
<keyword evidence="3" id="KW-0762">Sugar transport</keyword>
<keyword evidence="5" id="KW-0598">Phosphotransferase system</keyword>
<dbReference type="PROSITE" id="PS51094">
    <property type="entry name" value="PTS_EIIA_TYPE_2"/>
    <property type="match status" value="1"/>
</dbReference>
<evidence type="ECO:0000259" key="6">
    <source>
        <dbReference type="PROSITE" id="PS51094"/>
    </source>
</evidence>
<dbReference type="InterPro" id="IPR004715">
    <property type="entry name" value="PTS_IIA_fruc"/>
</dbReference>
<keyword evidence="1" id="KW-0813">Transport</keyword>
<gene>
    <name evidence="7" type="ORF">QBE51_07190</name>
</gene>
<dbReference type="InterPro" id="IPR051541">
    <property type="entry name" value="PTS_SugarTrans_NitroReg"/>
</dbReference>
<feature type="domain" description="PTS EIIA type-2" evidence="6">
    <location>
        <begin position="1"/>
        <end position="145"/>
    </location>
</feature>
<evidence type="ECO:0000256" key="4">
    <source>
        <dbReference type="ARBA" id="ARBA00022679"/>
    </source>
</evidence>
<accession>A0ABZ2Y7I8</accession>
<dbReference type="SUPFAM" id="SSF55804">
    <property type="entry name" value="Phoshotransferase/anion transport protein"/>
    <property type="match status" value="1"/>
</dbReference>
<dbReference type="PANTHER" id="PTHR47738:SF2">
    <property type="entry name" value="PTS SYSTEM FRUCTOSE-LIKE EIIA COMPONENT"/>
    <property type="match status" value="1"/>
</dbReference>
<dbReference type="PROSITE" id="PS00372">
    <property type="entry name" value="PTS_EIIA_TYPE_2_HIS"/>
    <property type="match status" value="1"/>
</dbReference>
<dbReference type="NCBIfam" id="TIGR00848">
    <property type="entry name" value="fruA"/>
    <property type="match status" value="1"/>
</dbReference>
<evidence type="ECO:0000256" key="1">
    <source>
        <dbReference type="ARBA" id="ARBA00022448"/>
    </source>
</evidence>
<dbReference type="Pfam" id="PF00359">
    <property type="entry name" value="PTS_EIIA_2"/>
    <property type="match status" value="1"/>
</dbReference>
<keyword evidence="2" id="KW-0597">Phosphoprotein</keyword>
<dbReference type="GO" id="GO:0016740">
    <property type="term" value="F:transferase activity"/>
    <property type="evidence" value="ECO:0007669"/>
    <property type="project" value="UniProtKB-KW"/>
</dbReference>
<dbReference type="EMBL" id="CP121687">
    <property type="protein sequence ID" value="WZL71287.1"/>
    <property type="molecule type" value="Genomic_DNA"/>
</dbReference>
<dbReference type="InterPro" id="IPR002178">
    <property type="entry name" value="PTS_EIIA_type-2_dom"/>
</dbReference>
<evidence type="ECO:0000313" key="8">
    <source>
        <dbReference type="Proteomes" id="UP001486565"/>
    </source>
</evidence>
<dbReference type="RefSeq" id="WP_341878250.1">
    <property type="nucleotide sequence ID" value="NZ_CP121687.1"/>
</dbReference>
<dbReference type="EC" id="2.7.1.202" evidence="7"/>
<keyword evidence="4 7" id="KW-0808">Transferase</keyword>
<reference evidence="7 8" key="1">
    <citation type="submission" date="2023-03" db="EMBL/GenBank/DDBJ databases">
        <title>Novel Species.</title>
        <authorList>
            <person name="Ma S."/>
        </authorList>
    </citation>
    <scope>NUCLEOTIDE SEQUENCE [LARGE SCALE GENOMIC DNA]</scope>
    <source>
        <strain evidence="7 8">LIND6LT2</strain>
    </source>
</reference>
<keyword evidence="8" id="KW-1185">Reference proteome</keyword>